<reference evidence="2" key="1">
    <citation type="submission" date="2021-01" db="EMBL/GenBank/DDBJ databases">
        <authorList>
            <person name="Corre E."/>
            <person name="Pelletier E."/>
            <person name="Niang G."/>
            <person name="Scheremetjew M."/>
            <person name="Finn R."/>
            <person name="Kale V."/>
            <person name="Holt S."/>
            <person name="Cochrane G."/>
            <person name="Meng A."/>
            <person name="Brown T."/>
            <person name="Cohen L."/>
        </authorList>
    </citation>
    <scope>NUCLEOTIDE SEQUENCE</scope>
    <source>
        <strain evidence="2">CCAP979/52</strain>
    </source>
</reference>
<dbReference type="EMBL" id="HBEZ01034542">
    <property type="protein sequence ID" value="CAD8641381.1"/>
    <property type="molecule type" value="Transcribed_RNA"/>
</dbReference>
<accession>A0A7S0MH99</accession>
<feature type="compositionally biased region" description="Low complexity" evidence="1">
    <location>
        <begin position="157"/>
        <end position="175"/>
    </location>
</feature>
<organism evidence="2">
    <name type="scientific">Cryptomonas curvata</name>
    <dbReference type="NCBI Taxonomy" id="233186"/>
    <lineage>
        <taxon>Eukaryota</taxon>
        <taxon>Cryptophyceae</taxon>
        <taxon>Cryptomonadales</taxon>
        <taxon>Cryptomonadaceae</taxon>
        <taxon>Cryptomonas</taxon>
    </lineage>
</organism>
<proteinExistence type="predicted"/>
<sequence length="194" mass="19834">MGLFHVSPGKGTSVRTIVTSTFPAIKATKDKTTPAVTSKTVGYIHALLIDTLTFHSTDPIYARAVANAEVIREELDGLTPDAFRDELRACLQDYYEKVCGMAGISGDKPVLKRKFGANPAAAAAAAAENNTEGASSQQAAEDVGDIEDSEVAPAQEDAPAPGDASAASSSTASPGKAKKPAGGGGRGGKRRTGS</sequence>
<protein>
    <submittedName>
        <fullName evidence="2">Uncharacterized protein</fullName>
    </submittedName>
</protein>
<feature type="region of interest" description="Disordered" evidence="1">
    <location>
        <begin position="127"/>
        <end position="194"/>
    </location>
</feature>
<evidence type="ECO:0000256" key="1">
    <source>
        <dbReference type="SAM" id="MobiDB-lite"/>
    </source>
</evidence>
<feature type="compositionally biased region" description="Polar residues" evidence="1">
    <location>
        <begin position="128"/>
        <end position="139"/>
    </location>
</feature>
<evidence type="ECO:0000313" key="2">
    <source>
        <dbReference type="EMBL" id="CAD8641381.1"/>
    </source>
</evidence>
<gene>
    <name evidence="2" type="ORF">CCUR1050_LOCUS19065</name>
</gene>
<dbReference type="AlphaFoldDB" id="A0A7S0MH99"/>
<name>A0A7S0MH99_9CRYP</name>